<evidence type="ECO:0000256" key="6">
    <source>
        <dbReference type="ARBA" id="ARBA00023132"/>
    </source>
</evidence>
<keyword evidence="10" id="KW-1185">Reference proteome</keyword>
<dbReference type="RefSeq" id="XP_022671237.1">
    <property type="nucleotide sequence ID" value="XM_022815502.1"/>
</dbReference>
<keyword evidence="8" id="KW-0472">Membrane</keyword>
<dbReference type="AlphaFoldDB" id="A0A7M7KY18"/>
<comment type="subcellular location">
    <subcellularLocation>
        <location evidence="8">Nucleus</location>
        <location evidence="8">Nuclear pore complex</location>
    </subcellularLocation>
    <subcellularLocation>
        <location evidence="8">Nucleus membrane</location>
    </subcellularLocation>
</comment>
<reference evidence="9" key="1">
    <citation type="submission" date="2021-01" db="UniProtKB">
        <authorList>
            <consortium name="EnsemblMetazoa"/>
        </authorList>
    </citation>
    <scope>IDENTIFICATION</scope>
</reference>
<dbReference type="OMA" id="FPHIIRF"/>
<accession>A0A7M7KY18</accession>
<dbReference type="OrthoDB" id="3098at2759"/>
<evidence type="ECO:0000256" key="7">
    <source>
        <dbReference type="ARBA" id="ARBA00023242"/>
    </source>
</evidence>
<evidence type="ECO:0000256" key="4">
    <source>
        <dbReference type="ARBA" id="ARBA00022927"/>
    </source>
</evidence>
<evidence type="ECO:0000256" key="1">
    <source>
        <dbReference type="ARBA" id="ARBA00009510"/>
    </source>
</evidence>
<dbReference type="GO" id="GO:0006606">
    <property type="term" value="P:protein import into nucleus"/>
    <property type="evidence" value="ECO:0007669"/>
    <property type="project" value="TreeGrafter"/>
</dbReference>
<sequence>MAIRSRNKDRSTYAALFESSTVSRAGSSTVDPFDNYATSSQLPWSPDQNIRSQRGQTITRLPPLSYDAHLKFSEAQYSFGRNETFLVDPEPLVKRYVALAEKFEKQFKTFVADTPVDTGETRDLADFFRNEKFTWMLILALLAASQGEDSSIDLEASVELRLLTSDAEEIEALFETSFDLRKTQSLIDWLEHRYCEEKCVSNLASLHFYKEHGIMYEYTKRAILRDHAHDGIVTELDPDAPMRQQRTLHEQDVEDGQRLFRCVFELVRAGKLSDAQKLAVSQGHFMLAAGMQGWKAFRDNIRDSEGNPLPDEGNPYRDLWKIVVWKKLADDRVDPAEKAIYGALSGCLEALLLLCTTWEDHLWAHLKVMIDVAIELYLRNSRCADIGRLPDAYPKEIERLDVVIGNIESRTEVNAGDFFRQLHKYLILQEAEGLLNMMLDNCQKLVEKDKSTSQKLSHQLRLMANLALFLRYDRQINQGNAKTLNDPVNYIVAFYVNRLILEGVYDIVPKYALYLPDPLREECYLNLLRTFRNPTDTQQRAIIEAAQCEEIDIYGYLTKFVYESIYKGDQMLTTNTSEIREDDLQKIDALKWLLVRSGLQLLGLQYVNSALRSAVLNRRLQMAQKLIALVSADDIRELTNLSADENKDGNLNRSDMPTIRRGELRSQTSRGSIYGLKETVDLDSYSESDRSEKVDSIHRNKALKEYFCFQAYIEAHHSFTEWLEHFHNNKPQMAHVDNVGLSEAKRQLTEEFAKKALEAKLETWQVSLNGLCDRTCAHLYNILNYQDGGFLQDCYNEEVACERSDQSVMNREKVRIEELRALRKLCVPEIVSLLHTVLHGTGRYPEAMEIANLVSSETLRLYEEFSSADLAALLLKIQQSSVELIKTPDTIDPYGIKGLYSF</sequence>
<keyword evidence="7 8" id="KW-0539">Nucleus</keyword>
<proteinExistence type="inferred from homology"/>
<comment type="function">
    <text evidence="8">Functions as a component of the nuclear pore complex (NPC).</text>
</comment>
<dbReference type="FunCoup" id="A0A7M7KY18">
    <property type="interactions" value="1649"/>
</dbReference>
<evidence type="ECO:0000256" key="5">
    <source>
        <dbReference type="ARBA" id="ARBA00023010"/>
    </source>
</evidence>
<keyword evidence="4" id="KW-0653">Protein transport</keyword>
<evidence type="ECO:0000313" key="9">
    <source>
        <dbReference type="EnsemblMetazoa" id="XP_022671237"/>
    </source>
</evidence>
<dbReference type="GO" id="GO:0000973">
    <property type="term" value="P:post-transcriptional tethering of RNA polymerase II gene DNA at nuclear periphery"/>
    <property type="evidence" value="ECO:0007669"/>
    <property type="project" value="TreeGrafter"/>
</dbReference>
<keyword evidence="3" id="KW-0509">mRNA transport</keyword>
<dbReference type="InterPro" id="IPR007252">
    <property type="entry name" value="Nup84/Nup107"/>
</dbReference>
<evidence type="ECO:0000256" key="8">
    <source>
        <dbReference type="RuleBase" id="RU365072"/>
    </source>
</evidence>
<comment type="subunit">
    <text evidence="8">Part of the nuclear pore complex (NPC).</text>
</comment>
<protein>
    <recommendedName>
        <fullName evidence="8">Nuclear pore complex protein</fullName>
    </recommendedName>
</protein>
<evidence type="ECO:0000313" key="10">
    <source>
        <dbReference type="Proteomes" id="UP000594260"/>
    </source>
</evidence>
<organism evidence="9 10">
    <name type="scientific">Varroa destructor</name>
    <name type="common">Honeybee mite</name>
    <dbReference type="NCBI Taxonomy" id="109461"/>
    <lineage>
        <taxon>Eukaryota</taxon>
        <taxon>Metazoa</taxon>
        <taxon>Ecdysozoa</taxon>
        <taxon>Arthropoda</taxon>
        <taxon>Chelicerata</taxon>
        <taxon>Arachnida</taxon>
        <taxon>Acari</taxon>
        <taxon>Parasitiformes</taxon>
        <taxon>Mesostigmata</taxon>
        <taxon>Gamasina</taxon>
        <taxon>Dermanyssoidea</taxon>
        <taxon>Varroidae</taxon>
        <taxon>Varroa</taxon>
    </lineage>
</organism>
<dbReference type="Pfam" id="PF04121">
    <property type="entry name" value="Nup84_Nup100"/>
    <property type="match status" value="1"/>
</dbReference>
<dbReference type="GeneID" id="111254551"/>
<dbReference type="PANTHER" id="PTHR13003">
    <property type="entry name" value="NUP107-RELATED"/>
    <property type="match status" value="1"/>
</dbReference>
<dbReference type="Gene3D" id="1.20.190.50">
    <property type="match status" value="1"/>
</dbReference>
<dbReference type="Gene3D" id="1.10.3450.20">
    <property type="match status" value="1"/>
</dbReference>
<dbReference type="EnsemblMetazoa" id="XM_022815502">
    <property type="protein sequence ID" value="XP_022671237"/>
    <property type="gene ID" value="LOC111254551"/>
</dbReference>
<dbReference type="PANTHER" id="PTHR13003:SF2">
    <property type="entry name" value="NUCLEAR PORE COMPLEX PROTEIN NUP107"/>
    <property type="match status" value="1"/>
</dbReference>
<keyword evidence="5 8" id="KW-0811">Translocation</keyword>
<dbReference type="GO" id="GO:0017056">
    <property type="term" value="F:structural constituent of nuclear pore"/>
    <property type="evidence" value="ECO:0007669"/>
    <property type="project" value="UniProtKB-UniRule"/>
</dbReference>
<dbReference type="KEGG" id="vde:111254551"/>
<keyword evidence="2 8" id="KW-0813">Transport</keyword>
<keyword evidence="6 8" id="KW-0906">Nuclear pore complex</keyword>
<name>A0A7M7KY18_VARDE</name>
<dbReference type="GO" id="GO:0031965">
    <property type="term" value="C:nuclear membrane"/>
    <property type="evidence" value="ECO:0007669"/>
    <property type="project" value="UniProtKB-SubCell"/>
</dbReference>
<dbReference type="InParanoid" id="A0A7M7KY18"/>
<dbReference type="Proteomes" id="UP000594260">
    <property type="component" value="Unplaced"/>
</dbReference>
<evidence type="ECO:0000256" key="2">
    <source>
        <dbReference type="ARBA" id="ARBA00022448"/>
    </source>
</evidence>
<comment type="similarity">
    <text evidence="1 8">Belongs to the nucleoporin Nup84/Nup107 family.</text>
</comment>
<dbReference type="GO" id="GO:0031080">
    <property type="term" value="C:nuclear pore outer ring"/>
    <property type="evidence" value="ECO:0007669"/>
    <property type="project" value="TreeGrafter"/>
</dbReference>
<dbReference type="GO" id="GO:0006406">
    <property type="term" value="P:mRNA export from nucleus"/>
    <property type="evidence" value="ECO:0007669"/>
    <property type="project" value="TreeGrafter"/>
</dbReference>
<evidence type="ECO:0000256" key="3">
    <source>
        <dbReference type="ARBA" id="ARBA00022816"/>
    </source>
</evidence>